<sequence>MAWSASPARQTLPLQIPPQRRSLGHRYLKGEETMALGSAIDGGATYPSVRPRR</sequence>
<organism evidence="1">
    <name type="scientific">Spirodela intermedia</name>
    <name type="common">Intermediate duckweed</name>
    <dbReference type="NCBI Taxonomy" id="51605"/>
    <lineage>
        <taxon>Eukaryota</taxon>
        <taxon>Viridiplantae</taxon>
        <taxon>Streptophyta</taxon>
        <taxon>Embryophyta</taxon>
        <taxon>Tracheophyta</taxon>
        <taxon>Spermatophyta</taxon>
        <taxon>Magnoliopsida</taxon>
        <taxon>Liliopsida</taxon>
        <taxon>Araceae</taxon>
        <taxon>Lemnoideae</taxon>
        <taxon>Spirodela</taxon>
    </lineage>
</organism>
<evidence type="ECO:0000313" key="1">
    <source>
        <dbReference type="EMBL" id="CAA2616333.1"/>
    </source>
</evidence>
<dbReference type="EMBL" id="CACRZD030000002">
    <property type="protein sequence ID" value="CAA6656015.1"/>
    <property type="molecule type" value="Genomic_DNA"/>
</dbReference>
<dbReference type="EMBL" id="LR743589">
    <property type="protein sequence ID" value="CAA2616333.1"/>
    <property type="molecule type" value="Genomic_DNA"/>
</dbReference>
<name>A0A7I8IF55_SPIIN</name>
<protein>
    <submittedName>
        <fullName evidence="1">Uncharacterized protein</fullName>
    </submittedName>
</protein>
<evidence type="ECO:0000313" key="2">
    <source>
        <dbReference type="Proteomes" id="UP001189122"/>
    </source>
</evidence>
<proteinExistence type="predicted"/>
<dbReference type="AlphaFoldDB" id="A0A7I8IF55"/>
<dbReference type="Proteomes" id="UP001189122">
    <property type="component" value="Unassembled WGS sequence"/>
</dbReference>
<keyword evidence="2" id="KW-1185">Reference proteome</keyword>
<gene>
    <name evidence="1" type="ORF">SI7747_02002555</name>
</gene>
<reference evidence="1 2" key="1">
    <citation type="submission" date="2019-12" db="EMBL/GenBank/DDBJ databases">
        <authorList>
            <person name="Scholz U."/>
            <person name="Mascher M."/>
            <person name="Fiebig A."/>
        </authorList>
    </citation>
    <scope>NUCLEOTIDE SEQUENCE</scope>
</reference>
<accession>A0A7I8IF55</accession>